<reference evidence="3" key="1">
    <citation type="submission" date="2025-08" db="UniProtKB">
        <authorList>
            <consortium name="Ensembl"/>
        </authorList>
    </citation>
    <scope>IDENTIFICATION</scope>
</reference>
<feature type="compositionally biased region" description="Basic residues" evidence="2">
    <location>
        <begin position="57"/>
        <end position="72"/>
    </location>
</feature>
<feature type="repeat" description="ANK" evidence="1">
    <location>
        <begin position="172"/>
        <end position="204"/>
    </location>
</feature>
<dbReference type="Ensembl" id="ENSGMOT00000036184.1">
    <property type="protein sequence ID" value="ENSGMOP00000030707.1"/>
    <property type="gene ID" value="ENSGMOG00000032540.1"/>
</dbReference>
<dbReference type="Pfam" id="PF12796">
    <property type="entry name" value="Ank_2"/>
    <property type="match status" value="1"/>
</dbReference>
<dbReference type="GeneTree" id="ENSGT00940000156852"/>
<dbReference type="InterPro" id="IPR002110">
    <property type="entry name" value="Ankyrin_rpt"/>
</dbReference>
<feature type="region of interest" description="Disordered" evidence="2">
    <location>
        <begin position="57"/>
        <end position="86"/>
    </location>
</feature>
<dbReference type="PROSITE" id="PS50088">
    <property type="entry name" value="ANK_REPEAT"/>
    <property type="match status" value="3"/>
</dbReference>
<accession>A0A8C5AJL3</accession>
<protein>
    <recommendedName>
        <fullName evidence="5">Ankyrin repeat and EF-hand domain containing 1a</fullName>
    </recommendedName>
</protein>
<evidence type="ECO:0000313" key="4">
    <source>
        <dbReference type="Proteomes" id="UP000694546"/>
    </source>
</evidence>
<evidence type="ECO:0000256" key="2">
    <source>
        <dbReference type="SAM" id="MobiDB-lite"/>
    </source>
</evidence>
<dbReference type="SUPFAM" id="SSF48403">
    <property type="entry name" value="Ankyrin repeat"/>
    <property type="match status" value="1"/>
</dbReference>
<name>A0A8C5AJL3_GADMO</name>
<dbReference type="Gene3D" id="1.25.40.20">
    <property type="entry name" value="Ankyrin repeat-containing domain"/>
    <property type="match status" value="1"/>
</dbReference>
<feature type="repeat" description="ANK" evidence="1">
    <location>
        <begin position="208"/>
        <end position="237"/>
    </location>
</feature>
<dbReference type="OMA" id="YADARIM"/>
<dbReference type="SMART" id="SM00248">
    <property type="entry name" value="ANK"/>
    <property type="match status" value="3"/>
</dbReference>
<keyword evidence="1" id="KW-0040">ANK repeat</keyword>
<dbReference type="PROSITE" id="PS50297">
    <property type="entry name" value="ANK_REP_REGION"/>
    <property type="match status" value="3"/>
</dbReference>
<proteinExistence type="predicted"/>
<dbReference type="AlphaFoldDB" id="A0A8C5AJL3"/>
<sequence>SVLVSAECYSTSKQLAAVVAAHDRRRDGVLSLADFLRGGRYVAKAFLLAAYGAKKKKGKKAGGGKGGKKRGGGRPGVPLPVCTLPPHLLRRRDDGGPPRFLVETSRPVTDARRWDRDRPPRHPLEDDSAWYVDPPPRAFVDIGAAVKTGDRETLERAFSRGGGIPVDVTDRFYKTPLMVASGCGNYEVARYLLELGADVRAVDQFFWTPLHHAAHGGHQEVLRLLVEAGAPLDAAALNGATPLMRAIESSRPACVDFLLQAGAKVTAENKRGQSCLDVARTYADARIMELVRTKVDSLPRPRDPKKGKRREVQTRPRAPAALRDKVG</sequence>
<feature type="region of interest" description="Disordered" evidence="2">
    <location>
        <begin position="295"/>
        <end position="327"/>
    </location>
</feature>
<reference evidence="3" key="2">
    <citation type="submission" date="2025-09" db="UniProtKB">
        <authorList>
            <consortium name="Ensembl"/>
        </authorList>
    </citation>
    <scope>IDENTIFICATION</scope>
</reference>
<organism evidence="3 4">
    <name type="scientific">Gadus morhua</name>
    <name type="common">Atlantic cod</name>
    <dbReference type="NCBI Taxonomy" id="8049"/>
    <lineage>
        <taxon>Eukaryota</taxon>
        <taxon>Metazoa</taxon>
        <taxon>Chordata</taxon>
        <taxon>Craniata</taxon>
        <taxon>Vertebrata</taxon>
        <taxon>Euteleostomi</taxon>
        <taxon>Actinopterygii</taxon>
        <taxon>Neopterygii</taxon>
        <taxon>Teleostei</taxon>
        <taxon>Neoteleostei</taxon>
        <taxon>Acanthomorphata</taxon>
        <taxon>Zeiogadaria</taxon>
        <taxon>Gadariae</taxon>
        <taxon>Gadiformes</taxon>
        <taxon>Gadoidei</taxon>
        <taxon>Gadidae</taxon>
        <taxon>Gadus</taxon>
    </lineage>
</organism>
<evidence type="ECO:0000256" key="1">
    <source>
        <dbReference type="PROSITE-ProRule" id="PRU00023"/>
    </source>
</evidence>
<keyword evidence="4" id="KW-1185">Reference proteome</keyword>
<dbReference type="PANTHER" id="PTHR24127:SF1">
    <property type="entry name" value="ANKYRIN REPEAT AND EF-HAND DOMAIN-CONTAINING PROTEIN 1"/>
    <property type="match status" value="1"/>
</dbReference>
<dbReference type="InterPro" id="IPR052801">
    <property type="entry name" value="Ankyrin-EF-hand"/>
</dbReference>
<dbReference type="PANTHER" id="PTHR24127">
    <property type="entry name" value="ANKYRIN REPEAT AND EF-HAND DOMAIN-CONTAINING PROTEIN 1"/>
    <property type="match status" value="1"/>
</dbReference>
<evidence type="ECO:0000313" key="3">
    <source>
        <dbReference type="Ensembl" id="ENSGMOP00000030707.1"/>
    </source>
</evidence>
<dbReference type="InterPro" id="IPR036770">
    <property type="entry name" value="Ankyrin_rpt-contain_sf"/>
</dbReference>
<dbReference type="Proteomes" id="UP000694546">
    <property type="component" value="Chromosome 21"/>
</dbReference>
<feature type="repeat" description="ANK" evidence="1">
    <location>
        <begin position="238"/>
        <end position="270"/>
    </location>
</feature>
<evidence type="ECO:0008006" key="5">
    <source>
        <dbReference type="Google" id="ProtNLM"/>
    </source>
</evidence>
<feature type="compositionally biased region" description="Basic and acidic residues" evidence="2">
    <location>
        <begin position="295"/>
        <end position="314"/>
    </location>
</feature>